<proteinExistence type="predicted"/>
<protein>
    <submittedName>
        <fullName evidence="1">Uncharacterized protein</fullName>
    </submittedName>
</protein>
<dbReference type="AlphaFoldDB" id="A0A7W6QAB5"/>
<organism evidence="1 2">
    <name type="scientific">Rhizobium aethiopicum</name>
    <dbReference type="NCBI Taxonomy" id="1138170"/>
    <lineage>
        <taxon>Bacteria</taxon>
        <taxon>Pseudomonadati</taxon>
        <taxon>Pseudomonadota</taxon>
        <taxon>Alphaproteobacteria</taxon>
        <taxon>Hyphomicrobiales</taxon>
        <taxon>Rhizobiaceae</taxon>
        <taxon>Rhizobium/Agrobacterium group</taxon>
        <taxon>Rhizobium</taxon>
    </lineage>
</organism>
<keyword evidence="2" id="KW-1185">Reference proteome</keyword>
<name>A0A7W6QAB5_9HYPH</name>
<gene>
    <name evidence="1" type="ORF">GGD53_003384</name>
</gene>
<evidence type="ECO:0000313" key="1">
    <source>
        <dbReference type="EMBL" id="MBB4193220.1"/>
    </source>
</evidence>
<evidence type="ECO:0000313" key="2">
    <source>
        <dbReference type="Proteomes" id="UP000524492"/>
    </source>
</evidence>
<accession>A0A7W6QAB5</accession>
<dbReference type="EMBL" id="JACIFV010000011">
    <property type="protein sequence ID" value="MBB4193220.1"/>
    <property type="molecule type" value="Genomic_DNA"/>
</dbReference>
<reference evidence="1 2" key="1">
    <citation type="submission" date="2020-08" db="EMBL/GenBank/DDBJ databases">
        <title>Genomic Encyclopedia of Type Strains, Phase IV (KMG-V): Genome sequencing to study the core and pangenomes of soil and plant-associated prokaryotes.</title>
        <authorList>
            <person name="Whitman W."/>
        </authorList>
    </citation>
    <scope>NUCLEOTIDE SEQUENCE [LARGE SCALE GENOMIC DNA]</scope>
    <source>
        <strain evidence="1 2">SEMIA 4074</strain>
    </source>
</reference>
<dbReference type="Proteomes" id="UP000524492">
    <property type="component" value="Unassembled WGS sequence"/>
</dbReference>
<sequence length="234" mass="27277">MLLRAALIKIPPPKRAALLVRLTCRSTTSRATERGFVTRLKPLGCRGAGSVIGSISTTAKTLRRVRTPSFAKSQFGVINKVGRKRSLVAPRPAKAGEPAFVPGAPLLLPARLDDFSKHWPRLIVRNYWESDCRCHFPLRGGSRSDHHLTRQSCCCYPLDCRRQLQTRWNCYQRCCHSYCCRPSHWCPMRRHWYWTHRCRTMRRRWSFLSRQSLRRIEPWQMSQEQERVLTSQGS</sequence>
<comment type="caution">
    <text evidence="1">The sequence shown here is derived from an EMBL/GenBank/DDBJ whole genome shotgun (WGS) entry which is preliminary data.</text>
</comment>